<organism evidence="2 3">
    <name type="scientific">Cardamine amara subsp. amara</name>
    <dbReference type="NCBI Taxonomy" id="228776"/>
    <lineage>
        <taxon>Eukaryota</taxon>
        <taxon>Viridiplantae</taxon>
        <taxon>Streptophyta</taxon>
        <taxon>Embryophyta</taxon>
        <taxon>Tracheophyta</taxon>
        <taxon>Spermatophyta</taxon>
        <taxon>Magnoliopsida</taxon>
        <taxon>eudicotyledons</taxon>
        <taxon>Gunneridae</taxon>
        <taxon>Pentapetalae</taxon>
        <taxon>rosids</taxon>
        <taxon>malvids</taxon>
        <taxon>Brassicales</taxon>
        <taxon>Brassicaceae</taxon>
        <taxon>Cardamineae</taxon>
        <taxon>Cardamine</taxon>
    </lineage>
</organism>
<evidence type="ECO:0000256" key="1">
    <source>
        <dbReference type="SAM" id="Phobius"/>
    </source>
</evidence>
<evidence type="ECO:0000313" key="3">
    <source>
        <dbReference type="Proteomes" id="UP001558713"/>
    </source>
</evidence>
<keyword evidence="1" id="KW-0812">Transmembrane</keyword>
<comment type="caution">
    <text evidence="2">The sequence shown here is derived from an EMBL/GenBank/DDBJ whole genome shotgun (WGS) entry which is preliminary data.</text>
</comment>
<feature type="transmembrane region" description="Helical" evidence="1">
    <location>
        <begin position="235"/>
        <end position="252"/>
    </location>
</feature>
<dbReference type="EMBL" id="JBANAX010000680">
    <property type="protein sequence ID" value="KAL1197966.1"/>
    <property type="molecule type" value="Genomic_DNA"/>
</dbReference>
<evidence type="ECO:0000313" key="2">
    <source>
        <dbReference type="EMBL" id="KAL1197966.1"/>
    </source>
</evidence>
<dbReference type="Proteomes" id="UP001558713">
    <property type="component" value="Unassembled WGS sequence"/>
</dbReference>
<keyword evidence="1" id="KW-0472">Membrane</keyword>
<gene>
    <name evidence="2" type="ORF">V5N11_013654</name>
</gene>
<accession>A0ABD0ZTM0</accession>
<keyword evidence="3" id="KW-1185">Reference proteome</keyword>
<keyword evidence="1" id="KW-1133">Transmembrane helix</keyword>
<protein>
    <submittedName>
        <fullName evidence="2">Uncharacterized protein</fullName>
    </submittedName>
</protein>
<proteinExistence type="predicted"/>
<dbReference type="AlphaFoldDB" id="A0ABD0ZTM0"/>
<reference evidence="2 3" key="1">
    <citation type="submission" date="2024-04" db="EMBL/GenBank/DDBJ databases">
        <title>Genome assembly C_amara_ONT_v2.</title>
        <authorList>
            <person name="Yant L."/>
            <person name="Moore C."/>
            <person name="Slenker M."/>
        </authorList>
    </citation>
    <scope>NUCLEOTIDE SEQUENCE [LARGE SCALE GENOMIC DNA]</scope>
    <source>
        <tissue evidence="2">Leaf</tissue>
    </source>
</reference>
<sequence>MQEKEGLDKNNALIQSDTCFPVYCESMTVIICLLFSKSVDNFSGTKEEPPDLKVISSSCFARTGIGDVFMQHKKTIDYFRMIFEVGERVWTPMIDGSFHLTRKIINNAHRLDLRGKFPMMLLFDGSNLVLFVAGQTDLRTNPFQLGEDEVILGSTKELQEEMEAYEDEEIQQGAKDALEQLEPEQLVAEETKKKWISSTTTFDPGISRGSLELWRLYQVHIGHDTRSRKLVHGHMIYLHSFSLISVLSHWVFRVRFLMRLVAHMFIFAIA</sequence>
<name>A0ABD0ZTM0_CARAN</name>